<sequence>MNDLNLVQLLFFILPAVITGGVAFYFFKTYTDNENKKRLHQLRLENQKTSLPLRLQAFERMTLFLERISLGKLLIRIKPEDFSKEEYEQLLILNIEQEFEHNLAQQIYFSNECWNFIRTSKNATIAIIRKTAAKKEIETASNLREVILTNLMEQTAPTEAALDYIKKEVKSFI</sequence>
<keyword evidence="1" id="KW-0812">Transmembrane</keyword>
<gene>
    <name evidence="2" type="ORF">L1I30_06095</name>
</gene>
<protein>
    <submittedName>
        <fullName evidence="2">Uncharacterized protein</fullName>
    </submittedName>
</protein>
<organism evidence="2 3">
    <name type="scientific">Gillisia lutea</name>
    <dbReference type="NCBI Taxonomy" id="2909668"/>
    <lineage>
        <taxon>Bacteria</taxon>
        <taxon>Pseudomonadati</taxon>
        <taxon>Bacteroidota</taxon>
        <taxon>Flavobacteriia</taxon>
        <taxon>Flavobacteriales</taxon>
        <taxon>Flavobacteriaceae</taxon>
        <taxon>Gillisia</taxon>
    </lineage>
</organism>
<dbReference type="InterPro" id="IPR057695">
    <property type="entry name" value="DUF7935"/>
</dbReference>
<keyword evidence="1" id="KW-0472">Membrane</keyword>
<reference evidence="2" key="1">
    <citation type="submission" date="2022-01" db="EMBL/GenBank/DDBJ databases">
        <title>Gillisia lutea sp. nov., isolated from marine plastic residues from the Malvarosa beach (Valencia, Spain).</title>
        <authorList>
            <person name="Vidal-Verdu A."/>
            <person name="Molina-Menor E."/>
            <person name="Satari L."/>
            <person name="Pascual J."/>
            <person name="Pereto J."/>
            <person name="Porcar M."/>
        </authorList>
    </citation>
    <scope>NUCLEOTIDE SEQUENCE</scope>
    <source>
        <strain evidence="2">M10.2A</strain>
    </source>
</reference>
<dbReference type="RefSeq" id="WP_236133378.1">
    <property type="nucleotide sequence ID" value="NZ_JAKGTH010000007.1"/>
</dbReference>
<evidence type="ECO:0000256" key="1">
    <source>
        <dbReference type="SAM" id="Phobius"/>
    </source>
</evidence>
<dbReference type="EMBL" id="JAKGTH010000007">
    <property type="protein sequence ID" value="MCF4101228.1"/>
    <property type="molecule type" value="Genomic_DNA"/>
</dbReference>
<dbReference type="Proteomes" id="UP001179363">
    <property type="component" value="Unassembled WGS sequence"/>
</dbReference>
<keyword evidence="1" id="KW-1133">Transmembrane helix</keyword>
<name>A0ABS9EEE2_9FLAO</name>
<proteinExistence type="predicted"/>
<keyword evidence="3" id="KW-1185">Reference proteome</keyword>
<evidence type="ECO:0000313" key="2">
    <source>
        <dbReference type="EMBL" id="MCF4101228.1"/>
    </source>
</evidence>
<dbReference type="Pfam" id="PF25589">
    <property type="entry name" value="DUF7935"/>
    <property type="match status" value="1"/>
</dbReference>
<evidence type="ECO:0000313" key="3">
    <source>
        <dbReference type="Proteomes" id="UP001179363"/>
    </source>
</evidence>
<feature type="transmembrane region" description="Helical" evidence="1">
    <location>
        <begin position="6"/>
        <end position="27"/>
    </location>
</feature>
<accession>A0ABS9EEE2</accession>
<comment type="caution">
    <text evidence="2">The sequence shown here is derived from an EMBL/GenBank/DDBJ whole genome shotgun (WGS) entry which is preliminary data.</text>
</comment>